<gene>
    <name evidence="3" type="ORF">HTEP1355_LOCUS14137</name>
    <name evidence="4" type="ORF">HTEP1355_LOCUS14138</name>
</gene>
<dbReference type="EMBL" id="HBFN01024405">
    <property type="protein sequence ID" value="CAD8800464.1"/>
    <property type="molecule type" value="Transcribed_RNA"/>
</dbReference>
<accession>A0A6T6VW12</accession>
<reference evidence="3" key="1">
    <citation type="submission" date="2021-01" db="EMBL/GenBank/DDBJ databases">
        <authorList>
            <person name="Corre E."/>
            <person name="Pelletier E."/>
            <person name="Niang G."/>
            <person name="Scheremetjew M."/>
            <person name="Finn R."/>
            <person name="Kale V."/>
            <person name="Holt S."/>
            <person name="Cochrane G."/>
            <person name="Meng A."/>
            <person name="Brown T."/>
            <person name="Cohen L."/>
        </authorList>
    </citation>
    <scope>NUCLEOTIDE SEQUENCE</scope>
    <source>
        <strain evidence="3">CCMP443</strain>
    </source>
</reference>
<feature type="domain" description="Tc1-like transposase DDE" evidence="2">
    <location>
        <begin position="3"/>
        <end position="81"/>
    </location>
</feature>
<proteinExistence type="predicted"/>
<protein>
    <recommendedName>
        <fullName evidence="2">Tc1-like transposase DDE domain-containing protein</fullName>
    </recommendedName>
</protein>
<dbReference type="Pfam" id="PF13358">
    <property type="entry name" value="DDE_3"/>
    <property type="match status" value="1"/>
</dbReference>
<feature type="region of interest" description="Disordered" evidence="1">
    <location>
        <begin position="95"/>
        <end position="116"/>
    </location>
</feature>
<dbReference type="AlphaFoldDB" id="A0A6T6VW12"/>
<name>A0A6T6VW12_9CRYP</name>
<evidence type="ECO:0000313" key="3">
    <source>
        <dbReference type="EMBL" id="CAD8800464.1"/>
    </source>
</evidence>
<organism evidence="3">
    <name type="scientific">Hemiselmis tepida</name>
    <dbReference type="NCBI Taxonomy" id="464990"/>
    <lineage>
        <taxon>Eukaryota</taxon>
        <taxon>Cryptophyceae</taxon>
        <taxon>Cryptomonadales</taxon>
        <taxon>Hemiselmidaceae</taxon>
        <taxon>Hemiselmis</taxon>
    </lineage>
</organism>
<dbReference type="InterPro" id="IPR038717">
    <property type="entry name" value="Tc1-like_DDE_dom"/>
</dbReference>
<dbReference type="EMBL" id="HBFN01024406">
    <property type="protein sequence ID" value="CAD8800465.1"/>
    <property type="molecule type" value="Transcribed_RNA"/>
</dbReference>
<evidence type="ECO:0000259" key="2">
    <source>
        <dbReference type="Pfam" id="PF13358"/>
    </source>
</evidence>
<evidence type="ECO:0000313" key="4">
    <source>
        <dbReference type="EMBL" id="CAD8800465.1"/>
    </source>
</evidence>
<sequence length="116" mass="12540">MNTTIIVAHGVEGIIAYWLLPEGGSTRDVFYAFLSIVLLPSLDSSRVVLMDNLKSHRNSDIDALFRSTGHKIVYSCRPPHSDLITNVGDFSKPRPPCSIDRPAPASSGWALGSTSG</sequence>
<evidence type="ECO:0000256" key="1">
    <source>
        <dbReference type="SAM" id="MobiDB-lite"/>
    </source>
</evidence>